<gene>
    <name evidence="2" type="ORF">URODEC1_LOCUS57828</name>
</gene>
<dbReference type="AlphaFoldDB" id="A0ABC9AQT0"/>
<organism evidence="2 3">
    <name type="scientific">Urochloa decumbens</name>
    <dbReference type="NCBI Taxonomy" id="240449"/>
    <lineage>
        <taxon>Eukaryota</taxon>
        <taxon>Viridiplantae</taxon>
        <taxon>Streptophyta</taxon>
        <taxon>Embryophyta</taxon>
        <taxon>Tracheophyta</taxon>
        <taxon>Spermatophyta</taxon>
        <taxon>Magnoliopsida</taxon>
        <taxon>Liliopsida</taxon>
        <taxon>Poales</taxon>
        <taxon>Poaceae</taxon>
        <taxon>PACMAD clade</taxon>
        <taxon>Panicoideae</taxon>
        <taxon>Panicodae</taxon>
        <taxon>Paniceae</taxon>
        <taxon>Melinidinae</taxon>
        <taxon>Urochloa</taxon>
    </lineage>
</organism>
<evidence type="ECO:0000313" key="3">
    <source>
        <dbReference type="Proteomes" id="UP001497457"/>
    </source>
</evidence>
<keyword evidence="1" id="KW-0732">Signal</keyword>
<sequence>MLTVKASVLLLLVFTIISLDPVNAGCWPPGCNNRCKVARKNYILDVCHPYILISNLPRVFPTKDHLCCVEVRTLQTNAKGGMQCVVDMLTEIDHYRYDATAMLNLGTYCTQLPSAAHHEVLV</sequence>
<dbReference type="Proteomes" id="UP001497457">
    <property type="component" value="Chromosome 22rd"/>
</dbReference>
<reference evidence="2 3" key="2">
    <citation type="submission" date="2024-10" db="EMBL/GenBank/DDBJ databases">
        <authorList>
            <person name="Ryan C."/>
        </authorList>
    </citation>
    <scope>NUCLEOTIDE SEQUENCE [LARGE SCALE GENOMIC DNA]</scope>
</reference>
<dbReference type="EMBL" id="OZ075132">
    <property type="protein sequence ID" value="CAL4985160.1"/>
    <property type="molecule type" value="Genomic_DNA"/>
</dbReference>
<evidence type="ECO:0000256" key="1">
    <source>
        <dbReference type="SAM" id="SignalP"/>
    </source>
</evidence>
<accession>A0ABC9AQT0</accession>
<evidence type="ECO:0000313" key="2">
    <source>
        <dbReference type="EMBL" id="CAL4985160.1"/>
    </source>
</evidence>
<name>A0ABC9AQT0_9POAL</name>
<protein>
    <submittedName>
        <fullName evidence="2">Uncharacterized protein</fullName>
    </submittedName>
</protein>
<proteinExistence type="predicted"/>
<keyword evidence="3" id="KW-1185">Reference proteome</keyword>
<reference evidence="3" key="1">
    <citation type="submission" date="2024-06" db="EMBL/GenBank/DDBJ databases">
        <authorList>
            <person name="Ryan C."/>
        </authorList>
    </citation>
    <scope>NUCLEOTIDE SEQUENCE [LARGE SCALE GENOMIC DNA]</scope>
</reference>
<feature type="signal peptide" evidence="1">
    <location>
        <begin position="1"/>
        <end position="24"/>
    </location>
</feature>
<feature type="chain" id="PRO_5044821705" evidence="1">
    <location>
        <begin position="25"/>
        <end position="122"/>
    </location>
</feature>